<accession>A0A5M9JDI4</accession>
<gene>
    <name evidence="2" type="ORF">EYC84_009776</name>
</gene>
<keyword evidence="3" id="KW-1185">Reference proteome</keyword>
<dbReference type="AlphaFoldDB" id="A0A5M9JDI4"/>
<evidence type="ECO:0000313" key="3">
    <source>
        <dbReference type="Proteomes" id="UP000322873"/>
    </source>
</evidence>
<evidence type="ECO:0000313" key="2">
    <source>
        <dbReference type="EMBL" id="KAA8565969.1"/>
    </source>
</evidence>
<comment type="caution">
    <text evidence="2">The sequence shown here is derived from an EMBL/GenBank/DDBJ whole genome shotgun (WGS) entry which is preliminary data.</text>
</comment>
<organism evidence="2 3">
    <name type="scientific">Monilinia fructicola</name>
    <name type="common">Brown rot fungus</name>
    <name type="synonym">Ciboria fructicola</name>
    <dbReference type="NCBI Taxonomy" id="38448"/>
    <lineage>
        <taxon>Eukaryota</taxon>
        <taxon>Fungi</taxon>
        <taxon>Dikarya</taxon>
        <taxon>Ascomycota</taxon>
        <taxon>Pezizomycotina</taxon>
        <taxon>Leotiomycetes</taxon>
        <taxon>Helotiales</taxon>
        <taxon>Sclerotiniaceae</taxon>
        <taxon>Monilinia</taxon>
    </lineage>
</organism>
<name>A0A5M9JDI4_MONFR</name>
<evidence type="ECO:0000256" key="1">
    <source>
        <dbReference type="SAM" id="MobiDB-lite"/>
    </source>
</evidence>
<reference evidence="2 3" key="1">
    <citation type="submission" date="2019-06" db="EMBL/GenBank/DDBJ databases">
        <title>Genome Sequence of the Brown Rot Fungal Pathogen Monilinia fructicola.</title>
        <authorList>
            <person name="De Miccolis Angelini R.M."/>
            <person name="Landi L."/>
            <person name="Abate D."/>
            <person name="Pollastro S."/>
            <person name="Romanazzi G."/>
            <person name="Faretra F."/>
        </authorList>
    </citation>
    <scope>NUCLEOTIDE SEQUENCE [LARGE SCALE GENOMIC DNA]</scope>
    <source>
        <strain evidence="2 3">Mfrc123</strain>
    </source>
</reference>
<dbReference type="EMBL" id="VICG01000013">
    <property type="protein sequence ID" value="KAA8565969.1"/>
    <property type="molecule type" value="Genomic_DNA"/>
</dbReference>
<proteinExistence type="predicted"/>
<sequence>MAGRSNDYNREFSTSDRVLTSNPPMHGIFSSAKFDGRERGQNPRYARFLRRMRVWNLTKNQVENVMRNREEQNGSSGTGLCKFRHAKEEEGEGEGEKRCDERYRCWRKSLSLRGRLSRIIGCWSWASFATLELPRSVKRGLSQGWIWKNLRVMIKFIESY</sequence>
<dbReference type="Proteomes" id="UP000322873">
    <property type="component" value="Unassembled WGS sequence"/>
</dbReference>
<protein>
    <submittedName>
        <fullName evidence="2">Uncharacterized protein</fullName>
    </submittedName>
</protein>
<feature type="region of interest" description="Disordered" evidence="1">
    <location>
        <begin position="66"/>
        <end position="87"/>
    </location>
</feature>
<feature type="region of interest" description="Disordered" evidence="1">
    <location>
        <begin position="1"/>
        <end position="39"/>
    </location>
</feature>